<dbReference type="Pfam" id="PF10098">
    <property type="entry name" value="DUF2336"/>
    <property type="match status" value="1"/>
</dbReference>
<dbReference type="OrthoDB" id="7888976at2"/>
<evidence type="ECO:0000313" key="2">
    <source>
        <dbReference type="Proteomes" id="UP000298588"/>
    </source>
</evidence>
<name>A0A4D7QMP7_9HYPH</name>
<dbReference type="InterPro" id="IPR019285">
    <property type="entry name" value="DUF2336"/>
</dbReference>
<organism evidence="1 2">
    <name type="scientific">Phreatobacter aquaticus</name>
    <dbReference type="NCBI Taxonomy" id="2570229"/>
    <lineage>
        <taxon>Bacteria</taxon>
        <taxon>Pseudomonadati</taxon>
        <taxon>Pseudomonadota</taxon>
        <taxon>Alphaproteobacteria</taxon>
        <taxon>Hyphomicrobiales</taxon>
        <taxon>Phreatobacteraceae</taxon>
        <taxon>Phreatobacter</taxon>
    </lineage>
</organism>
<reference evidence="1 2" key="1">
    <citation type="submission" date="2019-04" db="EMBL/GenBank/DDBJ databases">
        <title>Phreatobacter aquaticus sp. nov.</title>
        <authorList>
            <person name="Choi A."/>
            <person name="Baek K."/>
        </authorList>
    </citation>
    <scope>NUCLEOTIDE SEQUENCE [LARGE SCALE GENOMIC DNA]</scope>
    <source>
        <strain evidence="1 2">NMCR1094</strain>
    </source>
</reference>
<sequence>MPLALLKEISSGPTSERRLELLRSVADMYLSHPEGPSEIEEELFVDILERVLDSGPPQARAALADQLADSVRTPHAIAQRLAWDDNEAVSNPIIARSPVLAVQDLLSLAAQGSDARLQAVALRRVIPAAVTDVLIERGSAQVLKTVAGNQGAEISNGGMMRLATRGSNDIDILEALFKRGDLQPDSIVMLKGVISDDFARRLTERGIDVDGGVAAKALRSATGRFREEMRQRREDVKGAERLLAAIEAGTLTVDRAVHTVLEKKRLLEVASLMAPLLGLSRNFVFHTLATGASDRIAVMFRALDISYGCYVAAVALRKKKSAPTAHGADAMTALLQDEFDAIDVAVAQRSMRFLKVRLSAA</sequence>
<gene>
    <name evidence="1" type="ORF">E8L99_11635</name>
</gene>
<evidence type="ECO:0000313" key="1">
    <source>
        <dbReference type="EMBL" id="QCK86357.1"/>
    </source>
</evidence>
<dbReference type="Proteomes" id="UP000298588">
    <property type="component" value="Chromosome"/>
</dbReference>
<dbReference type="AlphaFoldDB" id="A0A4D7QMP7"/>
<dbReference type="EMBL" id="CP039865">
    <property type="protein sequence ID" value="QCK86357.1"/>
    <property type="molecule type" value="Genomic_DNA"/>
</dbReference>
<accession>A0A4D7QMP7</accession>
<dbReference type="KEGG" id="paqt:E8L99_11635"/>
<protein>
    <submittedName>
        <fullName evidence="1">DUF2336 domain-containing protein</fullName>
    </submittedName>
</protein>
<keyword evidence="2" id="KW-1185">Reference proteome</keyword>
<proteinExistence type="predicted"/>